<name>A0AC60PSF6_IXOPE</name>
<proteinExistence type="predicted"/>
<comment type="caution">
    <text evidence="1">The sequence shown here is derived from an EMBL/GenBank/DDBJ whole genome shotgun (WGS) entry which is preliminary data.</text>
</comment>
<organism evidence="1 2">
    <name type="scientific">Ixodes persulcatus</name>
    <name type="common">Taiga tick</name>
    <dbReference type="NCBI Taxonomy" id="34615"/>
    <lineage>
        <taxon>Eukaryota</taxon>
        <taxon>Metazoa</taxon>
        <taxon>Ecdysozoa</taxon>
        <taxon>Arthropoda</taxon>
        <taxon>Chelicerata</taxon>
        <taxon>Arachnida</taxon>
        <taxon>Acari</taxon>
        <taxon>Parasitiformes</taxon>
        <taxon>Ixodida</taxon>
        <taxon>Ixodoidea</taxon>
        <taxon>Ixodidae</taxon>
        <taxon>Ixodinae</taxon>
        <taxon>Ixodes</taxon>
    </lineage>
</organism>
<keyword evidence="2" id="KW-1185">Reference proteome</keyword>
<dbReference type="Proteomes" id="UP000805193">
    <property type="component" value="Unassembled WGS sequence"/>
</dbReference>
<reference evidence="1 2" key="1">
    <citation type="journal article" date="2020" name="Cell">
        <title>Large-Scale Comparative Analyses of Tick Genomes Elucidate Their Genetic Diversity and Vector Capacities.</title>
        <authorList>
            <consortium name="Tick Genome and Microbiome Consortium (TIGMIC)"/>
            <person name="Jia N."/>
            <person name="Wang J."/>
            <person name="Shi W."/>
            <person name="Du L."/>
            <person name="Sun Y."/>
            <person name="Zhan W."/>
            <person name="Jiang J.F."/>
            <person name="Wang Q."/>
            <person name="Zhang B."/>
            <person name="Ji P."/>
            <person name="Bell-Sakyi L."/>
            <person name="Cui X.M."/>
            <person name="Yuan T.T."/>
            <person name="Jiang B.G."/>
            <person name="Yang W.F."/>
            <person name="Lam T.T."/>
            <person name="Chang Q.C."/>
            <person name="Ding S.J."/>
            <person name="Wang X.J."/>
            <person name="Zhu J.G."/>
            <person name="Ruan X.D."/>
            <person name="Zhao L."/>
            <person name="Wei J.T."/>
            <person name="Ye R.Z."/>
            <person name="Que T.C."/>
            <person name="Du C.H."/>
            <person name="Zhou Y.H."/>
            <person name="Cheng J.X."/>
            <person name="Dai P.F."/>
            <person name="Guo W.B."/>
            <person name="Han X.H."/>
            <person name="Huang E.J."/>
            <person name="Li L.F."/>
            <person name="Wei W."/>
            <person name="Gao Y.C."/>
            <person name="Liu J.Z."/>
            <person name="Shao H.Z."/>
            <person name="Wang X."/>
            <person name="Wang C.C."/>
            <person name="Yang T.C."/>
            <person name="Huo Q.B."/>
            <person name="Li W."/>
            <person name="Chen H.Y."/>
            <person name="Chen S.E."/>
            <person name="Zhou L.G."/>
            <person name="Ni X.B."/>
            <person name="Tian J.H."/>
            <person name="Sheng Y."/>
            <person name="Liu T."/>
            <person name="Pan Y.S."/>
            <person name="Xia L.Y."/>
            <person name="Li J."/>
            <person name="Zhao F."/>
            <person name="Cao W.C."/>
        </authorList>
    </citation>
    <scope>NUCLEOTIDE SEQUENCE [LARGE SCALE GENOMIC DNA]</scope>
    <source>
        <strain evidence="1">Iper-2018</strain>
    </source>
</reference>
<dbReference type="EMBL" id="JABSTQ010010023">
    <property type="protein sequence ID" value="KAG0424048.1"/>
    <property type="molecule type" value="Genomic_DNA"/>
</dbReference>
<gene>
    <name evidence="1" type="ORF">HPB47_000193</name>
</gene>
<accession>A0AC60PSF6</accession>
<sequence>MSALCQERLGTSSGCVAVPPDCESASEGRRELISRMFGRAAPGTLTAIMGPSGAGKTTLMNVLSGHYDKGYEGEVQVNGWVRDTELFNQQSCYVMQDDCLLPEITVREALTMSVQLRMPSLDCAKRTQLVDHSIKRWGLEDCQKTRTAFLSGGQRKRLAISQELISNPPVIFVDEPTSGLDSMSSLRCVTVMKSLAAAGHTVLCSIHNPSAKLFSYFDRLYMISEGMCIYNGPIDKLLQFLNAQSLHCPIHHNPADFITEIAAGEYGDVSKRLAKSFSPEHSGSDNKVLYHHPLLSKYGGNIMTKEEKFEELKLHKVTVHFWHQFMVLTRRCFLCVIRNKIASQLRFIAYAIFAMMLTMLYYDIGNQATRVMNNASMFLLALSIILFQSVMPTVLIFPTEMSVLLREHRNCWYSPGMYYIARLLTELPFMVCGPLILMAVLYWTTSQPPDLWRAAVCILFAIESCSVSQGIGLVVSASTSIQTAMFVALPVASPSFLFSGFFVQVHHLHPVIGWITYTSHLYHSHQGMLQAVYGYGRAELACEEETLCFFSEPREALAELGAQDVDLWTKGAILLAMDVFYKLTAFVVLKWRLRIKR</sequence>
<protein>
    <submittedName>
        <fullName evidence="1">Uncharacterized protein</fullName>
    </submittedName>
</protein>
<evidence type="ECO:0000313" key="2">
    <source>
        <dbReference type="Proteomes" id="UP000805193"/>
    </source>
</evidence>
<evidence type="ECO:0000313" key="1">
    <source>
        <dbReference type="EMBL" id="KAG0424048.1"/>
    </source>
</evidence>